<reference evidence="7 8" key="1">
    <citation type="submission" date="2023-08" db="EMBL/GenBank/DDBJ databases">
        <title>Implementing the SeqCode for naming new Mesorhizobium species isolated from Vachellia karroo root nodules.</title>
        <authorList>
            <person name="Van Lill M."/>
        </authorList>
    </citation>
    <scope>NUCLEOTIDE SEQUENCE [LARGE SCALE GENOMIC DNA]</scope>
    <source>
        <strain evidence="7 8">VK4B</strain>
    </source>
</reference>
<gene>
    <name evidence="7" type="ORF">RFM23_10145</name>
</gene>
<name>A0ABU5AL27_9HYPH</name>
<organism evidence="7 8">
    <name type="scientific">Mesorhizobium abyssinicae</name>
    <dbReference type="NCBI Taxonomy" id="1209958"/>
    <lineage>
        <taxon>Bacteria</taxon>
        <taxon>Pseudomonadati</taxon>
        <taxon>Pseudomonadota</taxon>
        <taxon>Alphaproteobacteria</taxon>
        <taxon>Hyphomicrobiales</taxon>
        <taxon>Phyllobacteriaceae</taxon>
        <taxon>Mesorhizobium</taxon>
    </lineage>
</organism>
<dbReference type="Proteomes" id="UP001276564">
    <property type="component" value="Unassembled WGS sequence"/>
</dbReference>
<evidence type="ECO:0000256" key="3">
    <source>
        <dbReference type="ARBA" id="ARBA00022692"/>
    </source>
</evidence>
<keyword evidence="4 6" id="KW-1133">Transmembrane helix</keyword>
<sequence>MAGILTLTQPWQQVLVLVLAAAVVMGSPGPATISVTAIGAAFGLRGSLRYTSGIIVGTTLVLLVVASGVTAIFASLPGMAPVLAIASAAYILYLAYRIATAPPLAARENGMAPPTFSGGFLLAVANPKAYVAITAVFAGASSGVAGLGISTRLLVLTLMIVAIHVLWLLVGAAFARLLRRPLASRIINLAFAATLVLTTALAAWP</sequence>
<evidence type="ECO:0000256" key="2">
    <source>
        <dbReference type="ARBA" id="ARBA00022475"/>
    </source>
</evidence>
<dbReference type="Pfam" id="PF01810">
    <property type="entry name" value="LysE"/>
    <property type="match status" value="1"/>
</dbReference>
<evidence type="ECO:0000256" key="4">
    <source>
        <dbReference type="ARBA" id="ARBA00022989"/>
    </source>
</evidence>
<accession>A0ABU5AL27</accession>
<proteinExistence type="predicted"/>
<keyword evidence="2" id="KW-1003">Cell membrane</keyword>
<feature type="transmembrane region" description="Helical" evidence="6">
    <location>
        <begin position="54"/>
        <end position="74"/>
    </location>
</feature>
<dbReference type="PANTHER" id="PTHR30086:SF20">
    <property type="entry name" value="ARGININE EXPORTER PROTEIN ARGO-RELATED"/>
    <property type="match status" value="1"/>
</dbReference>
<feature type="transmembrane region" description="Helical" evidence="6">
    <location>
        <begin position="14"/>
        <end position="42"/>
    </location>
</feature>
<dbReference type="EMBL" id="JAVIIP010000004">
    <property type="protein sequence ID" value="MDX8537982.1"/>
    <property type="molecule type" value="Genomic_DNA"/>
</dbReference>
<evidence type="ECO:0000313" key="7">
    <source>
        <dbReference type="EMBL" id="MDX8537982.1"/>
    </source>
</evidence>
<keyword evidence="8" id="KW-1185">Reference proteome</keyword>
<keyword evidence="3 6" id="KW-0812">Transmembrane</keyword>
<evidence type="ECO:0000313" key="8">
    <source>
        <dbReference type="Proteomes" id="UP001276564"/>
    </source>
</evidence>
<keyword evidence="5 6" id="KW-0472">Membrane</keyword>
<dbReference type="PANTHER" id="PTHR30086">
    <property type="entry name" value="ARGININE EXPORTER PROTEIN ARGO"/>
    <property type="match status" value="1"/>
</dbReference>
<feature type="transmembrane region" description="Helical" evidence="6">
    <location>
        <begin position="186"/>
        <end position="204"/>
    </location>
</feature>
<evidence type="ECO:0000256" key="1">
    <source>
        <dbReference type="ARBA" id="ARBA00004651"/>
    </source>
</evidence>
<dbReference type="InterPro" id="IPR001123">
    <property type="entry name" value="LeuE-type"/>
</dbReference>
<feature type="transmembrane region" description="Helical" evidence="6">
    <location>
        <begin position="153"/>
        <end position="174"/>
    </location>
</feature>
<feature type="transmembrane region" description="Helical" evidence="6">
    <location>
        <begin position="120"/>
        <end position="141"/>
    </location>
</feature>
<dbReference type="RefSeq" id="WP_127311573.1">
    <property type="nucleotide sequence ID" value="NZ_JAVIIP010000004.1"/>
</dbReference>
<protein>
    <submittedName>
        <fullName evidence="7">LysE family translocator</fullName>
    </submittedName>
</protein>
<feature type="transmembrane region" description="Helical" evidence="6">
    <location>
        <begin position="80"/>
        <end position="99"/>
    </location>
</feature>
<evidence type="ECO:0000256" key="6">
    <source>
        <dbReference type="SAM" id="Phobius"/>
    </source>
</evidence>
<comment type="subcellular location">
    <subcellularLocation>
        <location evidence="1">Cell membrane</location>
        <topology evidence="1">Multi-pass membrane protein</topology>
    </subcellularLocation>
</comment>
<evidence type="ECO:0000256" key="5">
    <source>
        <dbReference type="ARBA" id="ARBA00023136"/>
    </source>
</evidence>
<comment type="caution">
    <text evidence="7">The sequence shown here is derived from an EMBL/GenBank/DDBJ whole genome shotgun (WGS) entry which is preliminary data.</text>
</comment>